<sequence>MKLTQRGKNLRLVGYTIVFTILAIGVWNKYFNTSNCVDKYTAETLSNVFLHGEGIEVDRAITAIYNQGGWEEYDATGEVSVVFPCLSNEGLV</sequence>
<protein>
    <submittedName>
        <fullName evidence="2">Uncharacterized protein</fullName>
    </submittedName>
</protein>
<evidence type="ECO:0000256" key="1">
    <source>
        <dbReference type="SAM" id="Phobius"/>
    </source>
</evidence>
<accession>A0A6J5P065</accession>
<dbReference type="EMBL" id="LR796766">
    <property type="protein sequence ID" value="CAB4164677.1"/>
    <property type="molecule type" value="Genomic_DNA"/>
</dbReference>
<keyword evidence="1" id="KW-0812">Transmembrane</keyword>
<keyword evidence="1" id="KW-0472">Membrane</keyword>
<organism evidence="2">
    <name type="scientific">uncultured Caudovirales phage</name>
    <dbReference type="NCBI Taxonomy" id="2100421"/>
    <lineage>
        <taxon>Viruses</taxon>
        <taxon>Duplodnaviria</taxon>
        <taxon>Heunggongvirae</taxon>
        <taxon>Uroviricota</taxon>
        <taxon>Caudoviricetes</taxon>
        <taxon>Peduoviridae</taxon>
        <taxon>Maltschvirus</taxon>
        <taxon>Maltschvirus maltsch</taxon>
    </lineage>
</organism>
<reference evidence="2" key="1">
    <citation type="submission" date="2020-04" db="EMBL/GenBank/DDBJ databases">
        <authorList>
            <person name="Chiriac C."/>
            <person name="Salcher M."/>
            <person name="Ghai R."/>
            <person name="Kavagutti S V."/>
        </authorList>
    </citation>
    <scope>NUCLEOTIDE SEQUENCE</scope>
</reference>
<gene>
    <name evidence="2" type="ORF">UFOVP828_65</name>
</gene>
<keyword evidence="1" id="KW-1133">Transmembrane helix</keyword>
<proteinExistence type="predicted"/>
<feature type="transmembrane region" description="Helical" evidence="1">
    <location>
        <begin position="12"/>
        <end position="31"/>
    </location>
</feature>
<name>A0A6J5P065_9CAUD</name>
<evidence type="ECO:0000313" key="2">
    <source>
        <dbReference type="EMBL" id="CAB4164677.1"/>
    </source>
</evidence>